<evidence type="ECO:0000256" key="3">
    <source>
        <dbReference type="ARBA" id="ARBA00012916"/>
    </source>
</evidence>
<dbReference type="HAMAP" id="MF_00164">
    <property type="entry name" value="GlmS"/>
    <property type="match status" value="1"/>
</dbReference>
<evidence type="ECO:0000256" key="10">
    <source>
        <dbReference type="HAMAP-Rule" id="MF_00164"/>
    </source>
</evidence>
<dbReference type="NCBIfam" id="NF001484">
    <property type="entry name" value="PRK00331.1"/>
    <property type="match status" value="1"/>
</dbReference>
<dbReference type="SUPFAM" id="SSF53697">
    <property type="entry name" value="SIS domain"/>
    <property type="match status" value="1"/>
</dbReference>
<dbReference type="CDD" id="cd05009">
    <property type="entry name" value="SIS_GlmS_GlmD_2"/>
    <property type="match status" value="1"/>
</dbReference>
<dbReference type="PROSITE" id="PS51464">
    <property type="entry name" value="SIS"/>
    <property type="match status" value="2"/>
</dbReference>
<dbReference type="GO" id="GO:0006002">
    <property type="term" value="P:fructose 6-phosphate metabolic process"/>
    <property type="evidence" value="ECO:0007669"/>
    <property type="project" value="TreeGrafter"/>
</dbReference>
<keyword evidence="7 10" id="KW-0808">Transferase</keyword>
<dbReference type="InterPro" id="IPR047084">
    <property type="entry name" value="GFAT_N"/>
</dbReference>
<dbReference type="CDD" id="cd05008">
    <property type="entry name" value="SIS_GlmS_GlmD_1"/>
    <property type="match status" value="1"/>
</dbReference>
<evidence type="ECO:0000256" key="2">
    <source>
        <dbReference type="ARBA" id="ARBA00004496"/>
    </source>
</evidence>
<name>A0A1T4WJ54_9BACT</name>
<dbReference type="FunFam" id="3.40.50.10490:FF:000001">
    <property type="entry name" value="Glutamine--fructose-6-phosphate aminotransferase [isomerizing]"/>
    <property type="match status" value="1"/>
</dbReference>
<keyword evidence="14" id="KW-1185">Reference proteome</keyword>
<comment type="function">
    <text evidence="10">Catalyzes the first step in hexosamine metabolism, converting fructose-6P into glucosamine-6P using glutamine as a nitrogen source.</text>
</comment>
<comment type="subunit">
    <text evidence="10">Homodimer.</text>
</comment>
<dbReference type="GO" id="GO:0006047">
    <property type="term" value="P:UDP-N-acetylglucosamine metabolic process"/>
    <property type="evidence" value="ECO:0007669"/>
    <property type="project" value="TreeGrafter"/>
</dbReference>
<gene>
    <name evidence="10" type="primary">glmS</name>
    <name evidence="13" type="ORF">SAMN02745702_02339</name>
</gene>
<dbReference type="InterPro" id="IPR035466">
    <property type="entry name" value="GlmS/AgaS_SIS"/>
</dbReference>
<dbReference type="NCBIfam" id="TIGR01135">
    <property type="entry name" value="glmS"/>
    <property type="match status" value="1"/>
</dbReference>
<dbReference type="EMBL" id="FUYA01000008">
    <property type="protein sequence ID" value="SKA77386.1"/>
    <property type="molecule type" value="Genomic_DNA"/>
</dbReference>
<feature type="domain" description="SIS" evidence="12">
    <location>
        <begin position="286"/>
        <end position="425"/>
    </location>
</feature>
<dbReference type="PROSITE" id="PS51278">
    <property type="entry name" value="GATASE_TYPE_2"/>
    <property type="match status" value="1"/>
</dbReference>
<feature type="active site" description="Nucleophile; for GATase activity" evidence="10">
    <location>
        <position position="2"/>
    </location>
</feature>
<dbReference type="OrthoDB" id="9761808at2"/>
<evidence type="ECO:0000256" key="8">
    <source>
        <dbReference type="ARBA" id="ARBA00022737"/>
    </source>
</evidence>
<evidence type="ECO:0000256" key="4">
    <source>
        <dbReference type="ARBA" id="ARBA00016090"/>
    </source>
</evidence>
<feature type="initiator methionine" description="Removed" evidence="10">
    <location>
        <position position="1"/>
    </location>
</feature>
<evidence type="ECO:0000313" key="14">
    <source>
        <dbReference type="Proteomes" id="UP000189733"/>
    </source>
</evidence>
<dbReference type="InterPro" id="IPR035490">
    <property type="entry name" value="GlmS/FrlB_SIS"/>
</dbReference>
<dbReference type="InterPro" id="IPR029055">
    <property type="entry name" value="Ntn_hydrolases_N"/>
</dbReference>
<dbReference type="AlphaFoldDB" id="A0A1T4WJ54"/>
<dbReference type="Gene3D" id="3.40.50.10490">
    <property type="entry name" value="Glucose-6-phosphate isomerase like protein, domain 1"/>
    <property type="match status" value="2"/>
</dbReference>
<protein>
    <recommendedName>
        <fullName evidence="4 10">Glutamine--fructose-6-phosphate aminotransferase [isomerizing]</fullName>
        <ecNumber evidence="3 10">2.6.1.16</ecNumber>
    </recommendedName>
    <alternativeName>
        <fullName evidence="10">D-fructose-6-phosphate amidotransferase</fullName>
    </alternativeName>
    <alternativeName>
        <fullName evidence="10">GFAT</fullName>
    </alternativeName>
    <alternativeName>
        <fullName evidence="10">Glucosamine-6-phosphate synthase</fullName>
    </alternativeName>
    <alternativeName>
        <fullName evidence="10">Hexosephosphate aminotransferase</fullName>
    </alternativeName>
    <alternativeName>
        <fullName evidence="10">L-glutamine--D-fructose-6-phosphate amidotransferase</fullName>
    </alternativeName>
</protein>
<dbReference type="GO" id="GO:0006487">
    <property type="term" value="P:protein N-linked glycosylation"/>
    <property type="evidence" value="ECO:0007669"/>
    <property type="project" value="TreeGrafter"/>
</dbReference>
<evidence type="ECO:0000256" key="6">
    <source>
        <dbReference type="ARBA" id="ARBA00022576"/>
    </source>
</evidence>
<dbReference type="GO" id="GO:0005975">
    <property type="term" value="P:carbohydrate metabolic process"/>
    <property type="evidence" value="ECO:0007669"/>
    <property type="project" value="UniProtKB-UniRule"/>
</dbReference>
<comment type="subcellular location">
    <subcellularLocation>
        <location evidence="2 10">Cytoplasm</location>
    </subcellularLocation>
</comment>
<sequence length="607" mass="67388">MCGIIGYTGHRPAVPVLVEGLRRLEYRGYDSAGVAYVQNGEMSVLRAEGKLASLEEKVAGVSHHLATTGIGHTRWATHGVPVERNAHPHVDNSGRLAMIHNGIIENFEEQREWLKERGYHFNSDTDSEVLVNLISEGMKADRSLPEAISWALGRVEGAYAIVVLDCTDPERLYAARHASPMVFGKGVGENFVASDIPAFLPYTREVIFLDDDELVELTPSSWRVMDVKTLEPVEKTIDHINWDVQAAQKGGYKHFMLKEIFEQPKVITDCLAGRINMQDMSVQLPELESLAAPKRLHILACGTSYHAGMWGKYLIESWARIPVSVEIASEFRYRDLILDEDDVVLSISQSGETADTLAGMRRAKEFGATIIGLCNVVGSSVAREADHVLYTQAGPEISVASTKAMCSQLVLLYLLAMHWGRQKKTLPDDVRDNAVKNILALPTVLETELPRLRTRATELSRLYSASHSFMYLGRGFQFPLALEGALKLKEISYIHAEGYASGEMKHGPIALIDPEFPTFALALHDELFLKVKSNLEEVQARGGRIIALTHPGLDLNVTDPWIIPELWGPLDSFMALSCLQLFAYEVADYLGKDVDQPRNLAKSVTVE</sequence>
<dbReference type="CDD" id="cd00714">
    <property type="entry name" value="GFAT"/>
    <property type="match status" value="1"/>
</dbReference>
<accession>A0A1T4WJ54</accession>
<comment type="catalytic activity">
    <reaction evidence="1 10">
        <text>D-fructose 6-phosphate + L-glutamine = D-glucosamine 6-phosphate + L-glutamate</text>
        <dbReference type="Rhea" id="RHEA:13237"/>
        <dbReference type="ChEBI" id="CHEBI:29985"/>
        <dbReference type="ChEBI" id="CHEBI:58359"/>
        <dbReference type="ChEBI" id="CHEBI:58725"/>
        <dbReference type="ChEBI" id="CHEBI:61527"/>
        <dbReference type="EC" id="2.6.1.16"/>
    </reaction>
</comment>
<feature type="domain" description="Glutamine amidotransferase type-2" evidence="11">
    <location>
        <begin position="2"/>
        <end position="220"/>
    </location>
</feature>
<dbReference type="InterPro" id="IPR001347">
    <property type="entry name" value="SIS_dom"/>
</dbReference>
<dbReference type="Pfam" id="PF13522">
    <property type="entry name" value="GATase_6"/>
    <property type="match status" value="1"/>
</dbReference>
<dbReference type="Pfam" id="PF01380">
    <property type="entry name" value="SIS"/>
    <property type="match status" value="2"/>
</dbReference>
<keyword evidence="5 10" id="KW-0963">Cytoplasm</keyword>
<dbReference type="PANTHER" id="PTHR10937">
    <property type="entry name" value="GLUCOSAMINE--FRUCTOSE-6-PHOSPHATE AMINOTRANSFERASE, ISOMERIZING"/>
    <property type="match status" value="1"/>
</dbReference>
<evidence type="ECO:0000256" key="5">
    <source>
        <dbReference type="ARBA" id="ARBA00022490"/>
    </source>
</evidence>
<dbReference type="SUPFAM" id="SSF56235">
    <property type="entry name" value="N-terminal nucleophile aminohydrolases (Ntn hydrolases)"/>
    <property type="match status" value="1"/>
</dbReference>
<keyword evidence="9" id="KW-0315">Glutamine amidotransferase</keyword>
<organism evidence="13 14">
    <name type="scientific">Desulfobaculum bizertense DSM 18034</name>
    <dbReference type="NCBI Taxonomy" id="1121442"/>
    <lineage>
        <taxon>Bacteria</taxon>
        <taxon>Pseudomonadati</taxon>
        <taxon>Thermodesulfobacteriota</taxon>
        <taxon>Desulfovibrionia</taxon>
        <taxon>Desulfovibrionales</taxon>
        <taxon>Desulfovibrionaceae</taxon>
        <taxon>Desulfobaculum</taxon>
    </lineage>
</organism>
<dbReference type="FunFam" id="3.60.20.10:FF:000006">
    <property type="entry name" value="Glutamine--fructose-6-phosphate aminotransferase [isomerizing]"/>
    <property type="match status" value="1"/>
</dbReference>
<dbReference type="STRING" id="1121442.SAMN02745702_02339"/>
<keyword evidence="8" id="KW-0677">Repeat</keyword>
<proteinExistence type="inferred from homology"/>
<evidence type="ECO:0000256" key="7">
    <source>
        <dbReference type="ARBA" id="ARBA00022679"/>
    </source>
</evidence>
<feature type="active site" description="For Fru-6P isomerization activity" evidence="10">
    <location>
        <position position="602"/>
    </location>
</feature>
<evidence type="ECO:0000259" key="11">
    <source>
        <dbReference type="PROSITE" id="PS51278"/>
    </source>
</evidence>
<feature type="domain" description="SIS" evidence="12">
    <location>
        <begin position="459"/>
        <end position="597"/>
    </location>
</feature>
<dbReference type="GO" id="GO:0004360">
    <property type="term" value="F:glutamine-fructose-6-phosphate transaminase (isomerizing) activity"/>
    <property type="evidence" value="ECO:0007669"/>
    <property type="project" value="UniProtKB-UniRule"/>
</dbReference>
<dbReference type="PANTHER" id="PTHR10937:SF0">
    <property type="entry name" value="GLUTAMINE--FRUCTOSE-6-PHOSPHATE TRANSAMINASE (ISOMERIZING)"/>
    <property type="match status" value="1"/>
</dbReference>
<evidence type="ECO:0000256" key="1">
    <source>
        <dbReference type="ARBA" id="ARBA00001031"/>
    </source>
</evidence>
<dbReference type="InterPro" id="IPR046348">
    <property type="entry name" value="SIS_dom_sf"/>
</dbReference>
<dbReference type="InterPro" id="IPR005855">
    <property type="entry name" value="GFAT"/>
</dbReference>
<dbReference type="RefSeq" id="WP_078685622.1">
    <property type="nucleotide sequence ID" value="NZ_FUYA01000008.1"/>
</dbReference>
<dbReference type="Proteomes" id="UP000189733">
    <property type="component" value="Unassembled WGS sequence"/>
</dbReference>
<dbReference type="GO" id="GO:0005829">
    <property type="term" value="C:cytosol"/>
    <property type="evidence" value="ECO:0007669"/>
    <property type="project" value="TreeGrafter"/>
</dbReference>
<evidence type="ECO:0000259" key="12">
    <source>
        <dbReference type="PROSITE" id="PS51464"/>
    </source>
</evidence>
<dbReference type="EC" id="2.6.1.16" evidence="3 10"/>
<dbReference type="Gene3D" id="3.60.20.10">
    <property type="entry name" value="Glutamine Phosphoribosylpyrophosphate, subunit 1, domain 1"/>
    <property type="match status" value="1"/>
</dbReference>
<keyword evidence="6 10" id="KW-0032">Aminotransferase</keyword>
<dbReference type="GO" id="GO:0097367">
    <property type="term" value="F:carbohydrate derivative binding"/>
    <property type="evidence" value="ECO:0007669"/>
    <property type="project" value="InterPro"/>
</dbReference>
<reference evidence="13 14" key="1">
    <citation type="submission" date="2017-02" db="EMBL/GenBank/DDBJ databases">
        <authorList>
            <person name="Peterson S.W."/>
        </authorList>
    </citation>
    <scope>NUCLEOTIDE SEQUENCE [LARGE SCALE GENOMIC DNA]</scope>
    <source>
        <strain evidence="13 14">DSM 18034</strain>
    </source>
</reference>
<evidence type="ECO:0000256" key="9">
    <source>
        <dbReference type="ARBA" id="ARBA00022962"/>
    </source>
</evidence>
<evidence type="ECO:0000313" key="13">
    <source>
        <dbReference type="EMBL" id="SKA77386.1"/>
    </source>
</evidence>
<dbReference type="InterPro" id="IPR017932">
    <property type="entry name" value="GATase_2_dom"/>
</dbReference>